<dbReference type="Proteomes" id="UP001201812">
    <property type="component" value="Unassembled WGS sequence"/>
</dbReference>
<reference evidence="1" key="1">
    <citation type="submission" date="2022-01" db="EMBL/GenBank/DDBJ databases">
        <title>Genome Sequence Resource for Two Populations of Ditylenchus destructor, the Migratory Endoparasitic Phytonematode.</title>
        <authorList>
            <person name="Zhang H."/>
            <person name="Lin R."/>
            <person name="Xie B."/>
        </authorList>
    </citation>
    <scope>NUCLEOTIDE SEQUENCE</scope>
    <source>
        <strain evidence="1">BazhouSP</strain>
    </source>
</reference>
<proteinExistence type="predicted"/>
<name>A0AAD4N3U1_9BILA</name>
<protein>
    <submittedName>
        <fullName evidence="1">Uncharacterized protein</fullName>
    </submittedName>
</protein>
<comment type="caution">
    <text evidence="1">The sequence shown here is derived from an EMBL/GenBank/DDBJ whole genome shotgun (WGS) entry which is preliminary data.</text>
</comment>
<evidence type="ECO:0000313" key="2">
    <source>
        <dbReference type="Proteomes" id="UP001201812"/>
    </source>
</evidence>
<dbReference type="EMBL" id="JAKKPZ010000009">
    <property type="protein sequence ID" value="KAI1717082.1"/>
    <property type="molecule type" value="Genomic_DNA"/>
</dbReference>
<gene>
    <name evidence="1" type="ORF">DdX_06810</name>
</gene>
<organism evidence="1 2">
    <name type="scientific">Ditylenchus destructor</name>
    <dbReference type="NCBI Taxonomy" id="166010"/>
    <lineage>
        <taxon>Eukaryota</taxon>
        <taxon>Metazoa</taxon>
        <taxon>Ecdysozoa</taxon>
        <taxon>Nematoda</taxon>
        <taxon>Chromadorea</taxon>
        <taxon>Rhabditida</taxon>
        <taxon>Tylenchina</taxon>
        <taxon>Tylenchomorpha</taxon>
        <taxon>Sphaerularioidea</taxon>
        <taxon>Anguinidae</taxon>
        <taxon>Anguininae</taxon>
        <taxon>Ditylenchus</taxon>
    </lineage>
</organism>
<accession>A0AAD4N3U1</accession>
<keyword evidence="2" id="KW-1185">Reference proteome</keyword>
<evidence type="ECO:0000313" key="1">
    <source>
        <dbReference type="EMBL" id="KAI1717082.1"/>
    </source>
</evidence>
<sequence>MVMNTNNATEFLVIVAVVCFSVGKDKFLDATESSRPPFFQRRQTYRPPIFSIQHPRASTTNVTGALAQQRQPYFGLERRGGNQPISIGAFSTFTNLHPETTDACSLKNEPMNSKILPVIWKWRLLHLQLKGDEKFTLLTSKNLRDKIEEILKIVTDNDPPTKAIITIKTEEDATKLLFSNKNPDAVIEILRQGIGASGKDAAKFVETITQEMSEKLTTDIQNIKIAELNSDANNLETEKLVEIQRLFLGLFFLVARAHKLSIEGKPNNMDQLSNTVNELETKVQQKDDCDNTPIMILIDILQAIIKTDDEEKFLTALTQILANLNDAQYSESQAGDNGSPSKGKLLWDKATRNVLNMSDKFVGAMGNNSKIEHEKLASMFD</sequence>
<dbReference type="AlphaFoldDB" id="A0AAD4N3U1"/>